<evidence type="ECO:0000256" key="7">
    <source>
        <dbReference type="PROSITE-ProRule" id="PRU00175"/>
    </source>
</evidence>
<evidence type="ECO:0000256" key="2">
    <source>
        <dbReference type="ARBA" id="ARBA00022771"/>
    </source>
</evidence>
<proteinExistence type="predicted"/>
<evidence type="ECO:0000313" key="10">
    <source>
        <dbReference type="Proteomes" id="UP000076881"/>
    </source>
</evidence>
<dbReference type="Proteomes" id="UP000076881">
    <property type="component" value="Unassembled WGS sequence"/>
</dbReference>
<keyword evidence="4" id="KW-0862">Zinc</keyword>
<evidence type="ECO:0000256" key="1">
    <source>
        <dbReference type="ARBA" id="ARBA00022723"/>
    </source>
</evidence>
<dbReference type="GO" id="GO:0047499">
    <property type="term" value="F:calcium-independent phospholipase A2 activity"/>
    <property type="evidence" value="ECO:0007669"/>
    <property type="project" value="TreeGrafter"/>
</dbReference>
<organism evidence="9 10">
    <name type="scientific">Akanthomyces lecanii RCEF 1005</name>
    <dbReference type="NCBI Taxonomy" id="1081108"/>
    <lineage>
        <taxon>Eukaryota</taxon>
        <taxon>Fungi</taxon>
        <taxon>Dikarya</taxon>
        <taxon>Ascomycota</taxon>
        <taxon>Pezizomycotina</taxon>
        <taxon>Sordariomycetes</taxon>
        <taxon>Hypocreomycetidae</taxon>
        <taxon>Hypocreales</taxon>
        <taxon>Cordycipitaceae</taxon>
        <taxon>Akanthomyces</taxon>
        <taxon>Cordyceps confragosa</taxon>
    </lineage>
</organism>
<evidence type="ECO:0000256" key="5">
    <source>
        <dbReference type="ARBA" id="ARBA00022963"/>
    </source>
</evidence>
<name>A0A162MFL5_CORDF</name>
<dbReference type="OrthoDB" id="5153649at2759"/>
<gene>
    <name evidence="9" type="ORF">LEL_10986</name>
</gene>
<keyword evidence="2 7" id="KW-0863">Zinc-finger</keyword>
<keyword evidence="6" id="KW-0443">Lipid metabolism</keyword>
<dbReference type="Gene3D" id="3.40.1090.10">
    <property type="entry name" value="Cytosolic phospholipase A2 catalytic domain"/>
    <property type="match status" value="1"/>
</dbReference>
<accession>A0A162MFL5</accession>
<dbReference type="GO" id="GO:0019369">
    <property type="term" value="P:arachidonate metabolic process"/>
    <property type="evidence" value="ECO:0007669"/>
    <property type="project" value="TreeGrafter"/>
</dbReference>
<dbReference type="InterPro" id="IPR002641">
    <property type="entry name" value="PNPLA_dom"/>
</dbReference>
<keyword evidence="5" id="KW-0442">Lipid degradation</keyword>
<dbReference type="InterPro" id="IPR016035">
    <property type="entry name" value="Acyl_Trfase/lysoPLipase"/>
</dbReference>
<sequence length="519" mass="56901">MAQVGYAFADVFCMYAYSDKDLEEIARQVAEWMQLATPALRAENRPYLQIVLSGSRWAGKPASHAPDIFHSRLATSARHRSCQFFAGVDFLAVEENHTFKDLLRSLVARAEAVRSCSRQARLLFSVQHFNSLFRRALASMRGSPSLGFDFVSAARQDFPVSRAFSLHLQNFLDQLPTVEDVMDFGSAIAASAILKDHYEVGMHLFRPGDVFSVLYEPLCRTAAREHCLKAAQQFKAAQQLETQFLARTAAHVEALFRRLLAGESALAVHQHTLARFAERWRLVASQDSCFACFNHVASYTACCGHKICTECVQVHGLTEEADPGTFTVKRCPLCGADAGMTVRVRHPNAGDVIICIDGGGVLVMIPLVILALTHAEVGLPIPIQEFFTMAYGSSAGAIATLALWMEGMTPERASAEFEAMAAEVFSPDPELGWLKWAKAVLFGAMYPDAAIEVPLRSVHGRQKLADSTYATRIGTKVGVLAATTEDPHIVLLNNYNGVGGDRIGYSALRGVDSVHTWEA</sequence>
<keyword evidence="3" id="KW-0378">Hydrolase</keyword>
<dbReference type="GO" id="GO:0046486">
    <property type="term" value="P:glycerolipid metabolic process"/>
    <property type="evidence" value="ECO:0007669"/>
    <property type="project" value="UniProtKB-ARBA"/>
</dbReference>
<dbReference type="GO" id="GO:0008270">
    <property type="term" value="F:zinc ion binding"/>
    <property type="evidence" value="ECO:0007669"/>
    <property type="project" value="UniProtKB-KW"/>
</dbReference>
<reference evidence="9 10" key="1">
    <citation type="journal article" date="2016" name="Genome Biol. Evol.">
        <title>Divergent and convergent evolution of fungal pathogenicity.</title>
        <authorList>
            <person name="Shang Y."/>
            <person name="Xiao G."/>
            <person name="Zheng P."/>
            <person name="Cen K."/>
            <person name="Zhan S."/>
            <person name="Wang C."/>
        </authorList>
    </citation>
    <scope>NUCLEOTIDE SEQUENCE [LARGE SCALE GENOMIC DNA]</scope>
    <source>
        <strain evidence="9 10">RCEF 1005</strain>
    </source>
</reference>
<evidence type="ECO:0000313" key="9">
    <source>
        <dbReference type="EMBL" id="OAA55490.1"/>
    </source>
</evidence>
<evidence type="ECO:0000256" key="6">
    <source>
        <dbReference type="ARBA" id="ARBA00023098"/>
    </source>
</evidence>
<dbReference type="PROSITE" id="PS00518">
    <property type="entry name" value="ZF_RING_1"/>
    <property type="match status" value="1"/>
</dbReference>
<dbReference type="PANTHER" id="PTHR24185">
    <property type="entry name" value="CALCIUM-INDEPENDENT PHOSPHOLIPASE A2-GAMMA"/>
    <property type="match status" value="1"/>
</dbReference>
<dbReference type="PROSITE" id="PS50089">
    <property type="entry name" value="ZF_RING_2"/>
    <property type="match status" value="1"/>
</dbReference>
<evidence type="ECO:0000256" key="4">
    <source>
        <dbReference type="ARBA" id="ARBA00022833"/>
    </source>
</evidence>
<dbReference type="STRING" id="1081108.A0A162MFL5"/>
<dbReference type="SUPFAM" id="SSF52151">
    <property type="entry name" value="FabD/lysophospholipase-like"/>
    <property type="match status" value="1"/>
</dbReference>
<dbReference type="EMBL" id="AZHF01000040">
    <property type="protein sequence ID" value="OAA55490.1"/>
    <property type="molecule type" value="Genomic_DNA"/>
</dbReference>
<keyword evidence="1" id="KW-0479">Metal-binding</keyword>
<dbReference type="AlphaFoldDB" id="A0A162MFL5"/>
<comment type="caution">
    <text evidence="9">The sequence shown here is derived from an EMBL/GenBank/DDBJ whole genome shotgun (WGS) entry which is preliminary data.</text>
</comment>
<protein>
    <submittedName>
        <fullName evidence="9">Patatin-like phospholipase</fullName>
    </submittedName>
</protein>
<evidence type="ECO:0000259" key="8">
    <source>
        <dbReference type="PROSITE" id="PS50089"/>
    </source>
</evidence>
<dbReference type="PANTHER" id="PTHR24185:SF1">
    <property type="entry name" value="CALCIUM-INDEPENDENT PHOSPHOLIPASE A2-GAMMA"/>
    <property type="match status" value="1"/>
</dbReference>
<dbReference type="GO" id="GO:0016042">
    <property type="term" value="P:lipid catabolic process"/>
    <property type="evidence" value="ECO:0007669"/>
    <property type="project" value="UniProtKB-KW"/>
</dbReference>
<keyword evidence="10" id="KW-1185">Reference proteome</keyword>
<dbReference type="GO" id="GO:0016020">
    <property type="term" value="C:membrane"/>
    <property type="evidence" value="ECO:0007669"/>
    <property type="project" value="TreeGrafter"/>
</dbReference>
<feature type="domain" description="RING-type" evidence="8">
    <location>
        <begin position="289"/>
        <end position="334"/>
    </location>
</feature>
<dbReference type="InterPro" id="IPR017907">
    <property type="entry name" value="Znf_RING_CS"/>
</dbReference>
<dbReference type="Pfam" id="PF01734">
    <property type="entry name" value="Patatin"/>
    <property type="match status" value="1"/>
</dbReference>
<evidence type="ECO:0000256" key="3">
    <source>
        <dbReference type="ARBA" id="ARBA00022801"/>
    </source>
</evidence>
<dbReference type="InterPro" id="IPR001841">
    <property type="entry name" value="Znf_RING"/>
</dbReference>